<dbReference type="AlphaFoldDB" id="A0A9C7C5Q1"/>
<dbReference type="EMBL" id="AP026973">
    <property type="protein sequence ID" value="BDT77443.1"/>
    <property type="molecule type" value="Genomic_DNA"/>
</dbReference>
<keyword evidence="2" id="KW-0449">Lipoprotein</keyword>
<protein>
    <submittedName>
        <fullName evidence="2">Lipoprotein</fullName>
    </submittedName>
</protein>
<dbReference type="InterPro" id="IPR036278">
    <property type="entry name" value="Sialidase_sf"/>
</dbReference>
<dbReference type="KEGG" id="pyt:PKF023_12460"/>
<proteinExistence type="predicted"/>
<feature type="chain" id="PRO_5038777554" evidence="1">
    <location>
        <begin position="31"/>
        <end position="419"/>
    </location>
</feature>
<reference evidence="2" key="1">
    <citation type="submission" date="2022-11" db="EMBL/GenBank/DDBJ databases">
        <title>Complete Genome Sequences of three Polynucleobacter sp. Subcluster PnecC Strains KF022, KF023, and KF032 Isolated from a Shallow Eutrophic Lake in Japan.</title>
        <authorList>
            <person name="Ogata Y."/>
            <person name="Watanabe K."/>
            <person name="Takemine S."/>
            <person name="Shindo C."/>
            <person name="Kurokawa R."/>
            <person name="Suda W."/>
        </authorList>
    </citation>
    <scope>NUCLEOTIDE SEQUENCE</scope>
    <source>
        <strain evidence="2">KF023</strain>
    </source>
</reference>
<evidence type="ECO:0000256" key="1">
    <source>
        <dbReference type="SAM" id="SignalP"/>
    </source>
</evidence>
<keyword evidence="1" id="KW-0732">Signal</keyword>
<evidence type="ECO:0000313" key="2">
    <source>
        <dbReference type="EMBL" id="BDT77443.1"/>
    </source>
</evidence>
<dbReference type="SUPFAM" id="SSF50939">
    <property type="entry name" value="Sialidases"/>
    <property type="match status" value="1"/>
</dbReference>
<sequence>MMQINHLFKRPVLLCALLLGALGAIGQAQAQMDHSSGMAGAMKTKPSDLCQGDGLQCANAATPFFDQNGKLLLAWTANGVVSVAQSTDLGKTFTPATKIAEHGKSLDTGSDARPQIVSDKAGNVFLAYSFFKDTNWNAQINTARSTDGGNTFSVPTSLVKDSSSQRFPSALINPDGNLFISWIDKRLVAAAKKSGEKRLGGSIAYSFSEDSGKSFDVERFANESSCECCRIGAALDPQGQPVIVYRAIFAGGIRDQASQVISGKGAGPVRKVADDDWKTDACPHHGPSIAVSSSGKFHVAWYTQGSKRSGVFYANSINQGASYSKPSRIGAEGANVARPYLFSMVQQVWLVWKEFDGKKSSVYIQDSADDGNTWSSPRILASTEGYSDHPLLLSHGDAVFLSWLTRADGYQLINVGHKK</sequence>
<dbReference type="Gene3D" id="2.120.10.10">
    <property type="match status" value="2"/>
</dbReference>
<dbReference type="CDD" id="cd15482">
    <property type="entry name" value="Sialidase_non-viral"/>
    <property type="match status" value="1"/>
</dbReference>
<dbReference type="Proteomes" id="UP001211097">
    <property type="component" value="Chromosome"/>
</dbReference>
<dbReference type="RefSeq" id="WP_281741814.1">
    <property type="nucleotide sequence ID" value="NZ_AP026973.1"/>
</dbReference>
<accession>A0A9C7C5Q1</accession>
<gene>
    <name evidence="2" type="ORF">PKF023_12460</name>
</gene>
<organism evidence="2">
    <name type="scientific">Polynucleobacter yangtzensis</name>
    <dbReference type="NCBI Taxonomy" id="1743159"/>
    <lineage>
        <taxon>Bacteria</taxon>
        <taxon>Pseudomonadati</taxon>
        <taxon>Pseudomonadota</taxon>
        <taxon>Betaproteobacteria</taxon>
        <taxon>Burkholderiales</taxon>
        <taxon>Burkholderiaceae</taxon>
        <taxon>Polynucleobacter</taxon>
    </lineage>
</organism>
<name>A0A9C7C5Q1_9BURK</name>
<feature type="signal peptide" evidence="1">
    <location>
        <begin position="1"/>
        <end position="30"/>
    </location>
</feature>